<reference evidence="6" key="1">
    <citation type="submission" date="2015-11" db="EMBL/GenBank/DDBJ databases">
        <authorList>
            <person name="Kumar R."/>
            <person name="Singh D."/>
            <person name="Swarnkar M.K."/>
            <person name="Singh A.K."/>
            <person name="Kumar S."/>
        </authorList>
    </citation>
    <scope>NUCLEOTIDE SEQUENCE [LARGE SCALE GENOMIC DNA]</scope>
    <source>
        <strain evidence="6">ERGS4:06</strain>
    </source>
</reference>
<dbReference type="PANTHER" id="PTHR30349">
    <property type="entry name" value="PHAGE INTEGRASE-RELATED"/>
    <property type="match status" value="1"/>
</dbReference>
<dbReference type="Gene3D" id="1.10.443.10">
    <property type="entry name" value="Intergrase catalytic core"/>
    <property type="match status" value="1"/>
</dbReference>
<dbReference type="AlphaFoldDB" id="A0A0S2M3D9"/>
<dbReference type="GO" id="GO:0015074">
    <property type="term" value="P:DNA integration"/>
    <property type="evidence" value="ECO:0007669"/>
    <property type="project" value="InterPro"/>
</dbReference>
<evidence type="ECO:0000259" key="4">
    <source>
        <dbReference type="PROSITE" id="PS51898"/>
    </source>
</evidence>
<dbReference type="InterPro" id="IPR050090">
    <property type="entry name" value="Tyrosine_recombinase_XerCD"/>
</dbReference>
<feature type="domain" description="Tyr recombinase" evidence="4">
    <location>
        <begin position="144"/>
        <end position="353"/>
    </location>
</feature>
<accession>A0A0S2M3D9</accession>
<dbReference type="Pfam" id="PF00589">
    <property type="entry name" value="Phage_integrase"/>
    <property type="match status" value="1"/>
</dbReference>
<proteinExistence type="inferred from homology"/>
<dbReference type="Proteomes" id="UP000059574">
    <property type="component" value="Chromosome"/>
</dbReference>
<dbReference type="InterPro" id="IPR013762">
    <property type="entry name" value="Integrase-like_cat_sf"/>
</dbReference>
<protein>
    <recommendedName>
        <fullName evidence="4">Tyr recombinase domain-containing protein</fullName>
    </recommendedName>
</protein>
<dbReference type="GO" id="GO:0003677">
    <property type="term" value="F:DNA binding"/>
    <property type="evidence" value="ECO:0007669"/>
    <property type="project" value="UniProtKB-KW"/>
</dbReference>
<name>A0A0S2M3D9_9MICC</name>
<dbReference type="InterPro" id="IPR002104">
    <property type="entry name" value="Integrase_catalytic"/>
</dbReference>
<keyword evidence="2" id="KW-0238">DNA-binding</keyword>
<dbReference type="Gene3D" id="1.10.150.130">
    <property type="match status" value="1"/>
</dbReference>
<dbReference type="PROSITE" id="PS51898">
    <property type="entry name" value="TYR_RECOMBINASE"/>
    <property type="match status" value="1"/>
</dbReference>
<dbReference type="PANTHER" id="PTHR30349:SF41">
    <property type="entry name" value="INTEGRASE_RECOMBINASE PROTEIN MJ0367-RELATED"/>
    <property type="match status" value="1"/>
</dbReference>
<evidence type="ECO:0000313" key="5">
    <source>
        <dbReference type="EMBL" id="ALO68207.1"/>
    </source>
</evidence>
<dbReference type="CDD" id="cd01189">
    <property type="entry name" value="INT_ICEBs1_C_like"/>
    <property type="match status" value="1"/>
</dbReference>
<dbReference type="InterPro" id="IPR010998">
    <property type="entry name" value="Integrase_recombinase_N"/>
</dbReference>
<keyword evidence="3" id="KW-0233">DNA recombination</keyword>
<evidence type="ECO:0000256" key="2">
    <source>
        <dbReference type="ARBA" id="ARBA00023125"/>
    </source>
</evidence>
<dbReference type="SUPFAM" id="SSF56349">
    <property type="entry name" value="DNA breaking-rejoining enzymes"/>
    <property type="match status" value="1"/>
</dbReference>
<evidence type="ECO:0000256" key="3">
    <source>
        <dbReference type="ARBA" id="ARBA00023172"/>
    </source>
</evidence>
<evidence type="ECO:0000313" key="6">
    <source>
        <dbReference type="Proteomes" id="UP000059574"/>
    </source>
</evidence>
<dbReference type="InterPro" id="IPR011010">
    <property type="entry name" value="DNA_brk_join_enz"/>
</dbReference>
<dbReference type="EMBL" id="CP013200">
    <property type="protein sequence ID" value="ALO68207.1"/>
    <property type="molecule type" value="Genomic_DNA"/>
</dbReference>
<reference evidence="5 6" key="2">
    <citation type="journal article" date="2016" name="J. Biotechnol.">
        <title>Complete genome sequence of Arthrobacter alpinus ERGS4:06, a yellow pigmented bacterium tolerant to cold and radiations isolated from Sikkim Himalaya.</title>
        <authorList>
            <person name="Kumar R."/>
            <person name="Singh D."/>
            <person name="Swarnkar M.K."/>
            <person name="Singh A.K."/>
            <person name="Kumar S."/>
        </authorList>
    </citation>
    <scope>NUCLEOTIDE SEQUENCE [LARGE SCALE GENOMIC DNA]</scope>
    <source>
        <strain evidence="5 6">ERGS4:06</strain>
    </source>
</reference>
<dbReference type="GO" id="GO:0006310">
    <property type="term" value="P:DNA recombination"/>
    <property type="evidence" value="ECO:0007669"/>
    <property type="project" value="UniProtKB-KW"/>
</dbReference>
<evidence type="ECO:0000256" key="1">
    <source>
        <dbReference type="ARBA" id="ARBA00008857"/>
    </source>
</evidence>
<comment type="similarity">
    <text evidence="1">Belongs to the 'phage' integrase family.</text>
</comment>
<gene>
    <name evidence="5" type="ORF">AS189_18995</name>
</gene>
<organism evidence="5 6">
    <name type="scientific">Arthrobacter alpinus</name>
    <dbReference type="NCBI Taxonomy" id="656366"/>
    <lineage>
        <taxon>Bacteria</taxon>
        <taxon>Bacillati</taxon>
        <taxon>Actinomycetota</taxon>
        <taxon>Actinomycetes</taxon>
        <taxon>Micrococcales</taxon>
        <taxon>Micrococcaceae</taxon>
        <taxon>Arthrobacter</taxon>
    </lineage>
</organism>
<sequence>MDGVLRLVEARGTSSADARRNIQIKLKERQTPRYGLVTATDRINKLIEVFLVEMEASDKADRTKDKYSYCVKKYIKPALGSVRISEVTSGVVDHFIRTLVTDVGSSTARSCGAVLSWMFKVALRHDAVQVNPVVGVSIPKNSTAKPKALDMTQYGDLRRKLIAWERAPALGRPRMQDLHEIADFLVGTGLRPGELLALHWEDIDLDSEPPTVSINATVIRTSSGGVRIQDHPKSRHGVRRLTLPAYLVLELRERIKHQESTSSPNPLNLVFPSSTGTLCDANNVGKVWRKAANSISYDWVTFRTLRKSNATVIARTMGAEAAAYQLGHSKIAMTQEHYIEEYKDALDTRAVLDGFGSPLAIEAKKPLQAGQSEASDSDAMG</sequence>